<feature type="transmembrane region" description="Helical" evidence="7">
    <location>
        <begin position="161"/>
        <end position="180"/>
    </location>
</feature>
<dbReference type="PRINTS" id="PR01840">
    <property type="entry name" value="TATCFAMILY"/>
</dbReference>
<dbReference type="GO" id="GO:0043953">
    <property type="term" value="P:protein transport by the Tat complex"/>
    <property type="evidence" value="ECO:0007669"/>
    <property type="project" value="UniProtKB-UniRule"/>
</dbReference>
<protein>
    <recommendedName>
        <fullName evidence="7">Sec-independent protein translocase protein TatC</fullName>
    </recommendedName>
</protein>
<evidence type="ECO:0000256" key="2">
    <source>
        <dbReference type="ARBA" id="ARBA00022692"/>
    </source>
</evidence>
<dbReference type="GO" id="GO:0065002">
    <property type="term" value="P:intracellular protein transmembrane transport"/>
    <property type="evidence" value="ECO:0007669"/>
    <property type="project" value="TreeGrafter"/>
</dbReference>
<evidence type="ECO:0000256" key="4">
    <source>
        <dbReference type="ARBA" id="ARBA00022989"/>
    </source>
</evidence>
<dbReference type="EMBL" id="JAGFOA010000001">
    <property type="protein sequence ID" value="MBO3662488.1"/>
    <property type="molecule type" value="Genomic_DNA"/>
</dbReference>
<keyword evidence="5 7" id="KW-0811">Translocation</keyword>
<evidence type="ECO:0000256" key="6">
    <source>
        <dbReference type="ARBA" id="ARBA00023136"/>
    </source>
</evidence>
<evidence type="ECO:0000313" key="8">
    <source>
        <dbReference type="EMBL" id="MBO3662488.1"/>
    </source>
</evidence>
<comment type="subunit">
    <text evidence="7">The Tat system comprises two distinct complexes: a TatABC complex, containing multiple copies of TatA, TatB and TatC subunits, and a separate TatA complex, containing only TatA subunits. Substrates initially bind to the TatABC complex, which probably triggers association of the separate TatA complex to form the active translocon.</text>
</comment>
<evidence type="ECO:0000256" key="3">
    <source>
        <dbReference type="ARBA" id="ARBA00022927"/>
    </source>
</evidence>
<dbReference type="PANTHER" id="PTHR30371:SF0">
    <property type="entry name" value="SEC-INDEPENDENT PROTEIN TRANSLOCASE PROTEIN TATC, CHLOROPLASTIC-RELATED"/>
    <property type="match status" value="1"/>
</dbReference>
<comment type="function">
    <text evidence="7">Part of the twin-arginine translocation (Tat) system that transports large folded proteins containing a characteristic twin-arginine motif in their signal peptide across membranes. Together with TatB, TatC is part of a receptor directly interacting with Tat signal peptides.</text>
</comment>
<dbReference type="HAMAP" id="MF_00902">
    <property type="entry name" value="TatC"/>
    <property type="match status" value="1"/>
</dbReference>
<sequence length="252" mass="27685">MSLADHLVELRKRLMIGAAALVIGMIVAAFLTDPIIQFLLGPIEQVAKQLDDPFTRLTYANATGAFDMRLRIAFAIGLLISAPVWLWQIWAYIMPGLTRKEVRYTIGFMASAIPLFFAGCYVAVLVLPHILLVMSSFVPQSEVASQIYDAEKYYDLVFKTLLAMGVAFVTPVFLVALNLAGILSASDILRGWRVAIVIATAFAAIATPSADIVSMLVLAGILVVLYFAAYGVAYLFDWRKARREKALESEIS</sequence>
<comment type="caution">
    <text evidence="8">The sequence shown here is derived from an EMBL/GenBank/DDBJ whole genome shotgun (WGS) entry which is preliminary data.</text>
</comment>
<evidence type="ECO:0000256" key="7">
    <source>
        <dbReference type="HAMAP-Rule" id="MF_00902"/>
    </source>
</evidence>
<keyword evidence="7" id="KW-0813">Transport</keyword>
<accession>A0A939TLU2</accession>
<evidence type="ECO:0000313" key="9">
    <source>
        <dbReference type="EMBL" id="MBO3664480.1"/>
    </source>
</evidence>
<reference evidence="8" key="1">
    <citation type="submission" date="2021-03" db="EMBL/GenBank/DDBJ databases">
        <title>Microbacterium sp. nov., a novel actinobacterium isolated from cow dung.</title>
        <authorList>
            <person name="Zhang L."/>
        </authorList>
    </citation>
    <scope>NUCLEOTIDE SEQUENCE</scope>
    <source>
        <strain evidence="8">NEAU-LLB</strain>
    </source>
</reference>
<comment type="subcellular location">
    <subcellularLocation>
        <location evidence="7">Cell membrane</location>
        <topology evidence="7">Multi-pass membrane protein</topology>
    </subcellularLocation>
    <subcellularLocation>
        <location evidence="1">Membrane</location>
        <topology evidence="1">Multi-pass membrane protein</topology>
    </subcellularLocation>
</comment>
<feature type="transmembrane region" description="Helical" evidence="7">
    <location>
        <begin position="12"/>
        <end position="31"/>
    </location>
</feature>
<dbReference type="GO" id="GO:0033281">
    <property type="term" value="C:TAT protein transport complex"/>
    <property type="evidence" value="ECO:0007669"/>
    <property type="project" value="UniProtKB-UniRule"/>
</dbReference>
<evidence type="ECO:0000256" key="5">
    <source>
        <dbReference type="ARBA" id="ARBA00023010"/>
    </source>
</evidence>
<dbReference type="EMBL" id="JAGFOA010000005">
    <property type="protein sequence ID" value="MBO3664480.1"/>
    <property type="molecule type" value="Genomic_DNA"/>
</dbReference>
<name>A0A939TLU2_9MICO</name>
<dbReference type="GO" id="GO:0009977">
    <property type="term" value="F:proton motive force dependent protein transmembrane transporter activity"/>
    <property type="evidence" value="ECO:0007669"/>
    <property type="project" value="TreeGrafter"/>
</dbReference>
<dbReference type="Pfam" id="PF00902">
    <property type="entry name" value="TatC"/>
    <property type="match status" value="1"/>
</dbReference>
<keyword evidence="2 7" id="KW-0812">Transmembrane</keyword>
<comment type="similarity">
    <text evidence="7">Belongs to the TatC family.</text>
</comment>
<feature type="transmembrane region" description="Helical" evidence="7">
    <location>
        <begin position="105"/>
        <end position="131"/>
    </location>
</feature>
<dbReference type="InterPro" id="IPR002033">
    <property type="entry name" value="TatC"/>
</dbReference>
<keyword evidence="3 7" id="KW-0653">Protein transport</keyword>
<feature type="transmembrane region" description="Helical" evidence="7">
    <location>
        <begin position="72"/>
        <end position="93"/>
    </location>
</feature>
<keyword evidence="6 7" id="KW-0472">Membrane</keyword>
<proteinExistence type="inferred from homology"/>
<dbReference type="AlphaFoldDB" id="A0A939TLU2"/>
<dbReference type="NCBIfam" id="TIGR00945">
    <property type="entry name" value="tatC"/>
    <property type="match status" value="1"/>
</dbReference>
<feature type="transmembrane region" description="Helical" evidence="7">
    <location>
        <begin position="192"/>
        <end position="210"/>
    </location>
</feature>
<keyword evidence="4 7" id="KW-1133">Transmembrane helix</keyword>
<dbReference type="PANTHER" id="PTHR30371">
    <property type="entry name" value="SEC-INDEPENDENT PROTEIN TRANSLOCASE PROTEIN TATC"/>
    <property type="match status" value="1"/>
</dbReference>
<keyword evidence="10" id="KW-1185">Reference proteome</keyword>
<feature type="transmembrane region" description="Helical" evidence="7">
    <location>
        <begin position="216"/>
        <end position="236"/>
    </location>
</feature>
<keyword evidence="7" id="KW-1003">Cell membrane</keyword>
<evidence type="ECO:0000256" key="1">
    <source>
        <dbReference type="ARBA" id="ARBA00004141"/>
    </source>
</evidence>
<evidence type="ECO:0000313" key="10">
    <source>
        <dbReference type="Proteomes" id="UP000680132"/>
    </source>
</evidence>
<gene>
    <name evidence="7 8" type="primary">tatC</name>
    <name evidence="8" type="ORF">J5V96_03075</name>
    <name evidence="9" type="ORF">J5V96_13320</name>
</gene>
<dbReference type="Proteomes" id="UP000680132">
    <property type="component" value="Unassembled WGS sequence"/>
</dbReference>
<organism evidence="8 10">
    <name type="scientific">Microbacterium stercoris</name>
    <dbReference type="NCBI Taxonomy" id="2820289"/>
    <lineage>
        <taxon>Bacteria</taxon>
        <taxon>Bacillati</taxon>
        <taxon>Actinomycetota</taxon>
        <taxon>Actinomycetes</taxon>
        <taxon>Micrococcales</taxon>
        <taxon>Microbacteriaceae</taxon>
        <taxon>Microbacterium</taxon>
    </lineage>
</organism>